<reference evidence="1" key="1">
    <citation type="journal article" date="2021" name="Genome Biol. Evol.">
        <title>A High-Quality Reference Genome for a Parasitic Bivalve with Doubly Uniparental Inheritance (Bivalvia: Unionida).</title>
        <authorList>
            <person name="Smith C.H."/>
        </authorList>
    </citation>
    <scope>NUCLEOTIDE SEQUENCE</scope>
    <source>
        <strain evidence="1">CHS0354</strain>
    </source>
</reference>
<dbReference type="Proteomes" id="UP001195483">
    <property type="component" value="Unassembled WGS sequence"/>
</dbReference>
<keyword evidence="2" id="KW-1185">Reference proteome</keyword>
<accession>A0AAE0SG36</accession>
<gene>
    <name evidence="1" type="ORF">CHS0354_004343</name>
</gene>
<reference evidence="1" key="2">
    <citation type="journal article" date="2021" name="Genome Biol. Evol.">
        <title>Developing a high-quality reference genome for a parasitic bivalve with doubly uniparental inheritance (Bivalvia: Unionida).</title>
        <authorList>
            <person name="Smith C.H."/>
        </authorList>
    </citation>
    <scope>NUCLEOTIDE SEQUENCE</scope>
    <source>
        <strain evidence="1">CHS0354</strain>
        <tissue evidence="1">Mantle</tissue>
    </source>
</reference>
<dbReference type="EMBL" id="JAEAOA010000326">
    <property type="protein sequence ID" value="KAK3591294.1"/>
    <property type="molecule type" value="Genomic_DNA"/>
</dbReference>
<name>A0AAE0SG36_9BIVA</name>
<proteinExistence type="predicted"/>
<comment type="caution">
    <text evidence="1">The sequence shown here is derived from an EMBL/GenBank/DDBJ whole genome shotgun (WGS) entry which is preliminary data.</text>
</comment>
<organism evidence="1 2">
    <name type="scientific">Potamilus streckersoni</name>
    <dbReference type="NCBI Taxonomy" id="2493646"/>
    <lineage>
        <taxon>Eukaryota</taxon>
        <taxon>Metazoa</taxon>
        <taxon>Spiralia</taxon>
        <taxon>Lophotrochozoa</taxon>
        <taxon>Mollusca</taxon>
        <taxon>Bivalvia</taxon>
        <taxon>Autobranchia</taxon>
        <taxon>Heteroconchia</taxon>
        <taxon>Palaeoheterodonta</taxon>
        <taxon>Unionida</taxon>
        <taxon>Unionoidea</taxon>
        <taxon>Unionidae</taxon>
        <taxon>Ambleminae</taxon>
        <taxon>Lampsilini</taxon>
        <taxon>Potamilus</taxon>
    </lineage>
</organism>
<protein>
    <submittedName>
        <fullName evidence="1">Uncharacterized protein</fullName>
    </submittedName>
</protein>
<reference evidence="1" key="3">
    <citation type="submission" date="2023-05" db="EMBL/GenBank/DDBJ databases">
        <authorList>
            <person name="Smith C.H."/>
        </authorList>
    </citation>
    <scope>NUCLEOTIDE SEQUENCE</scope>
    <source>
        <strain evidence="1">CHS0354</strain>
        <tissue evidence="1">Mantle</tissue>
    </source>
</reference>
<evidence type="ECO:0000313" key="2">
    <source>
        <dbReference type="Proteomes" id="UP001195483"/>
    </source>
</evidence>
<sequence>MRELPEKLSEVIGDTGDDIASGESIVTVIDRPKDHAVDEQPQASADVDRTELFIAYNVAIKKIRLASPKIKPQQSVDDYFSITDSDAI</sequence>
<evidence type="ECO:0000313" key="1">
    <source>
        <dbReference type="EMBL" id="KAK3591294.1"/>
    </source>
</evidence>
<dbReference type="AlphaFoldDB" id="A0AAE0SG36"/>